<evidence type="ECO:0000313" key="4">
    <source>
        <dbReference type="EMBL" id="GHF27402.1"/>
    </source>
</evidence>
<dbReference type="PANTHER" id="PTHR43476">
    <property type="entry name" value="3-(3-HYDROXY-PHENYL)PROPIONATE/3-HYDROXYCINNAMIC ACID HYDROXYLASE"/>
    <property type="match status" value="1"/>
</dbReference>
<dbReference type="InterPro" id="IPR002938">
    <property type="entry name" value="FAD-bd"/>
</dbReference>
<keyword evidence="1" id="KW-0560">Oxidoreductase</keyword>
<keyword evidence="2" id="KW-0520">NAD</keyword>
<dbReference type="Pfam" id="PF01494">
    <property type="entry name" value="FAD_binding_3"/>
    <property type="match status" value="1"/>
</dbReference>
<gene>
    <name evidence="4" type="ORF">GCM10011600_30300</name>
</gene>
<dbReference type="Gene3D" id="3.50.50.60">
    <property type="entry name" value="FAD/NAD(P)-binding domain"/>
    <property type="match status" value="1"/>
</dbReference>
<name>A0A8J3M3W0_9MICO</name>
<dbReference type="EMBL" id="BNAI01000015">
    <property type="protein sequence ID" value="GHF27402.1"/>
    <property type="molecule type" value="Genomic_DNA"/>
</dbReference>
<dbReference type="Proteomes" id="UP000617531">
    <property type="component" value="Unassembled WGS sequence"/>
</dbReference>
<feature type="domain" description="FAD-binding" evidence="3">
    <location>
        <begin position="2"/>
        <end position="322"/>
    </location>
</feature>
<proteinExistence type="predicted"/>
<dbReference type="GO" id="GO:0071949">
    <property type="term" value="F:FAD binding"/>
    <property type="evidence" value="ECO:0007669"/>
    <property type="project" value="InterPro"/>
</dbReference>
<protein>
    <recommendedName>
        <fullName evidence="3">FAD-binding domain-containing protein</fullName>
    </recommendedName>
</protein>
<evidence type="ECO:0000256" key="2">
    <source>
        <dbReference type="ARBA" id="ARBA00023027"/>
    </source>
</evidence>
<sequence length="503" mass="54575">MVGGGPGGLFFATLAKRDIPHAQVVLFERNGAGEAFGFGVVFSDRTLEIIDAAHPVLREALADEGVRWDPIRVDLKGESYSFAGNGMSAVHRRVLLGRLQKAARDEGVDLRFHSEVSGLADLADFDVVVAADGANSRLREEVGADALGSTVEVATAKFIWFATHQPFDGLTFLHRRSEHGNFAAHVYPIGGDLSTFIVETDEATWRRAGLDSFDPTTPPGSSDEGARRYLESVFADDLGGHGLIGNNSRWGNFRTRHTASWHVGNVVFLGDSVHTAHFSVGSGTKMAMEDAVGLAAELAATPDDLPNAFRRYAEARRPQVTRIQHAAQSSLSWWEHFEFYYGALDPLDFAFHFFARSIDIERIRRRDPELAAAVEQHWLDRHGSAPLDTPLTVGDATLSGRRLRWDPESATLSDTSGNRVTVDRATELFEAPQDERMATQLTATPGMRVAVVHGGTSVTRSLVAERFRLAAGTVAVSVGDDLNDSGAATLLLSGRADAVARTT</sequence>
<evidence type="ECO:0000259" key="3">
    <source>
        <dbReference type="Pfam" id="PF01494"/>
    </source>
</evidence>
<dbReference type="SUPFAM" id="SSF51905">
    <property type="entry name" value="FAD/NAD(P)-binding domain"/>
    <property type="match status" value="1"/>
</dbReference>
<keyword evidence="5" id="KW-1185">Reference proteome</keyword>
<dbReference type="Gene3D" id="3.30.9.20">
    <property type="match status" value="1"/>
</dbReference>
<dbReference type="RefSeq" id="WP_229842153.1">
    <property type="nucleotide sequence ID" value="NZ_BNAI01000015.1"/>
</dbReference>
<organism evidence="4 5">
    <name type="scientific">Pseudolysinimonas yzui</name>
    <dbReference type="NCBI Taxonomy" id="2708254"/>
    <lineage>
        <taxon>Bacteria</taxon>
        <taxon>Bacillati</taxon>
        <taxon>Actinomycetota</taxon>
        <taxon>Actinomycetes</taxon>
        <taxon>Micrococcales</taxon>
        <taxon>Microbacteriaceae</taxon>
        <taxon>Pseudolysinimonas</taxon>
    </lineage>
</organism>
<comment type="caution">
    <text evidence="4">The sequence shown here is derived from an EMBL/GenBank/DDBJ whole genome shotgun (WGS) entry which is preliminary data.</text>
</comment>
<evidence type="ECO:0000256" key="1">
    <source>
        <dbReference type="ARBA" id="ARBA00023002"/>
    </source>
</evidence>
<dbReference type="PANTHER" id="PTHR43476:SF4">
    <property type="entry name" value="BLR0106 PROTEIN"/>
    <property type="match status" value="1"/>
</dbReference>
<dbReference type="InterPro" id="IPR036188">
    <property type="entry name" value="FAD/NAD-bd_sf"/>
</dbReference>
<dbReference type="AlphaFoldDB" id="A0A8J3M3W0"/>
<reference evidence="4" key="1">
    <citation type="journal article" date="2014" name="Int. J. Syst. Evol. Microbiol.">
        <title>Complete genome sequence of Corynebacterium casei LMG S-19264T (=DSM 44701T), isolated from a smear-ripened cheese.</title>
        <authorList>
            <consortium name="US DOE Joint Genome Institute (JGI-PGF)"/>
            <person name="Walter F."/>
            <person name="Albersmeier A."/>
            <person name="Kalinowski J."/>
            <person name="Ruckert C."/>
        </authorList>
    </citation>
    <scope>NUCLEOTIDE SEQUENCE</scope>
    <source>
        <strain evidence="4">CGMCC 1.16548</strain>
    </source>
</reference>
<dbReference type="InterPro" id="IPR050631">
    <property type="entry name" value="PheA/TfdB_FAD_monoxygenase"/>
</dbReference>
<accession>A0A8J3M3W0</accession>
<dbReference type="GO" id="GO:0016491">
    <property type="term" value="F:oxidoreductase activity"/>
    <property type="evidence" value="ECO:0007669"/>
    <property type="project" value="UniProtKB-KW"/>
</dbReference>
<evidence type="ECO:0000313" key="5">
    <source>
        <dbReference type="Proteomes" id="UP000617531"/>
    </source>
</evidence>
<reference evidence="4" key="2">
    <citation type="submission" date="2020-09" db="EMBL/GenBank/DDBJ databases">
        <authorList>
            <person name="Sun Q."/>
            <person name="Zhou Y."/>
        </authorList>
    </citation>
    <scope>NUCLEOTIDE SEQUENCE</scope>
    <source>
        <strain evidence="4">CGMCC 1.16548</strain>
    </source>
</reference>